<feature type="region of interest" description="Disordered" evidence="3">
    <location>
        <begin position="1"/>
        <end position="31"/>
    </location>
</feature>
<dbReference type="InterPro" id="IPR000601">
    <property type="entry name" value="PKD_dom"/>
</dbReference>
<dbReference type="Gene3D" id="4.10.400.10">
    <property type="entry name" value="Low-density Lipoprotein Receptor"/>
    <property type="match status" value="1"/>
</dbReference>
<evidence type="ECO:0000256" key="3">
    <source>
        <dbReference type="SAM" id="MobiDB-lite"/>
    </source>
</evidence>
<dbReference type="CDD" id="cd00112">
    <property type="entry name" value="LDLa"/>
    <property type="match status" value="1"/>
</dbReference>
<evidence type="ECO:0000313" key="6">
    <source>
        <dbReference type="Proteomes" id="UP001162483"/>
    </source>
</evidence>
<dbReference type="SUPFAM" id="SSF57424">
    <property type="entry name" value="LDL receptor-like module"/>
    <property type="match status" value="1"/>
</dbReference>
<gene>
    <name evidence="5" type="ORF">SPARVUS_LOCUS7582651</name>
</gene>
<organism evidence="5 6">
    <name type="scientific">Staurois parvus</name>
    <dbReference type="NCBI Taxonomy" id="386267"/>
    <lineage>
        <taxon>Eukaryota</taxon>
        <taxon>Metazoa</taxon>
        <taxon>Chordata</taxon>
        <taxon>Craniata</taxon>
        <taxon>Vertebrata</taxon>
        <taxon>Euteleostomi</taxon>
        <taxon>Amphibia</taxon>
        <taxon>Batrachia</taxon>
        <taxon>Anura</taxon>
        <taxon>Neobatrachia</taxon>
        <taxon>Ranoidea</taxon>
        <taxon>Ranidae</taxon>
        <taxon>Staurois</taxon>
    </lineage>
</organism>
<dbReference type="Proteomes" id="UP001162483">
    <property type="component" value="Unassembled WGS sequence"/>
</dbReference>
<dbReference type="CDD" id="cd00146">
    <property type="entry name" value="PKD"/>
    <property type="match status" value="1"/>
</dbReference>
<accession>A0ABN9DLD1</accession>
<name>A0ABN9DLD1_9NEOB</name>
<feature type="compositionally biased region" description="Polar residues" evidence="3">
    <location>
        <begin position="1"/>
        <end position="14"/>
    </location>
</feature>
<evidence type="ECO:0000259" key="4">
    <source>
        <dbReference type="PROSITE" id="PS50093"/>
    </source>
</evidence>
<dbReference type="EMBL" id="CATNWA010014536">
    <property type="protein sequence ID" value="CAI9573073.1"/>
    <property type="molecule type" value="Genomic_DNA"/>
</dbReference>
<dbReference type="PROSITE" id="PS50068">
    <property type="entry name" value="LDLRA_2"/>
    <property type="match status" value="1"/>
</dbReference>
<evidence type="ECO:0000256" key="1">
    <source>
        <dbReference type="ARBA" id="ARBA00023157"/>
    </source>
</evidence>
<evidence type="ECO:0000313" key="5">
    <source>
        <dbReference type="EMBL" id="CAI9573073.1"/>
    </source>
</evidence>
<comment type="caution">
    <text evidence="5">The sequence shown here is derived from an EMBL/GenBank/DDBJ whole genome shotgun (WGS) entry which is preliminary data.</text>
</comment>
<dbReference type="Pfam" id="PF22352">
    <property type="entry name" value="K319L-like_PKD"/>
    <property type="match status" value="1"/>
</dbReference>
<dbReference type="InterPro" id="IPR002172">
    <property type="entry name" value="LDrepeatLR_classA_rpt"/>
</dbReference>
<dbReference type="InterPro" id="IPR036055">
    <property type="entry name" value="LDL_receptor-like_sf"/>
</dbReference>
<dbReference type="InterPro" id="IPR023415">
    <property type="entry name" value="LDLR_class-A_CS"/>
</dbReference>
<dbReference type="Gene3D" id="2.60.40.10">
    <property type="entry name" value="Immunoglobulins"/>
    <property type="match status" value="1"/>
</dbReference>
<feature type="region of interest" description="Disordered" evidence="3">
    <location>
        <begin position="256"/>
        <end position="277"/>
    </location>
</feature>
<dbReference type="Pfam" id="PF00057">
    <property type="entry name" value="Ldl_recept_a"/>
    <property type="match status" value="1"/>
</dbReference>
<feature type="domain" description="PKD" evidence="4">
    <location>
        <begin position="62"/>
        <end position="131"/>
    </location>
</feature>
<dbReference type="SMART" id="SM00192">
    <property type="entry name" value="LDLa"/>
    <property type="match status" value="1"/>
</dbReference>
<keyword evidence="1 2" id="KW-1015">Disulfide bond</keyword>
<dbReference type="InterPro" id="IPR013783">
    <property type="entry name" value="Ig-like_fold"/>
</dbReference>
<keyword evidence="6" id="KW-1185">Reference proteome</keyword>
<evidence type="ECO:0000256" key="2">
    <source>
        <dbReference type="PROSITE-ProRule" id="PRU00124"/>
    </source>
</evidence>
<dbReference type="InterPro" id="IPR035986">
    <property type="entry name" value="PKD_dom_sf"/>
</dbReference>
<feature type="disulfide bond" evidence="2">
    <location>
        <begin position="155"/>
        <end position="173"/>
    </location>
</feature>
<dbReference type="PROSITE" id="PS50093">
    <property type="entry name" value="PKD"/>
    <property type="match status" value="1"/>
</dbReference>
<proteinExistence type="predicted"/>
<sequence length="316" mass="34502">MSASSPLIETTAASPSAPGMSPLHGMAGLRPEPTLIPGQRMTSHLPAMQDKMWCSQLPVDWVILDGRESTDDHAIVRYEWTLLRGDPLVDMKVVQPGTLKLSHLQEGVYTLQLTVTDTSGQKSSDNVSVSVLPAEHHVSASTTCSGACSRYQFICDDGCCIDITLACDRVVQCPDGSDEAFCQNFSSGRKTVIHITEKTESHSNTGKMTETENNPALEKSRLTGKIFVSMDKEKNQSLHQESPYNRMLSTGTMVRPTTADPRGHRKVVPGTVSSNTDKDIEESNLFISKDIPQGSGHPAPETGIYVYLVVQVFEIH</sequence>
<dbReference type="SUPFAM" id="SSF49299">
    <property type="entry name" value="PKD domain"/>
    <property type="match status" value="1"/>
</dbReference>
<reference evidence="5" key="1">
    <citation type="submission" date="2023-05" db="EMBL/GenBank/DDBJ databases">
        <authorList>
            <person name="Stuckert A."/>
        </authorList>
    </citation>
    <scope>NUCLEOTIDE SEQUENCE</scope>
</reference>
<feature type="disulfide bond" evidence="2">
    <location>
        <begin position="167"/>
        <end position="182"/>
    </location>
</feature>
<dbReference type="PANTHER" id="PTHR46876:SF1">
    <property type="entry name" value="LOW-DENSITY LIPOPROTEIN RECEPTOR-RELATED PROTEIN 11"/>
    <property type="match status" value="1"/>
</dbReference>
<dbReference type="PROSITE" id="PS01209">
    <property type="entry name" value="LDLRA_1"/>
    <property type="match status" value="1"/>
</dbReference>
<protein>
    <recommendedName>
        <fullName evidence="4">PKD domain-containing protein</fullName>
    </recommendedName>
</protein>
<feature type="disulfide bond" evidence="2">
    <location>
        <begin position="148"/>
        <end position="160"/>
    </location>
</feature>
<dbReference type="PANTHER" id="PTHR46876">
    <property type="entry name" value="LOW-DENSITY LIPOPROTEIN RECEPTOR-RELATED PROTEIN 11"/>
    <property type="match status" value="1"/>
</dbReference>